<evidence type="ECO:0008006" key="5">
    <source>
        <dbReference type="Google" id="ProtNLM"/>
    </source>
</evidence>
<reference evidence="3 4" key="1">
    <citation type="journal article" date="2013" name="Int. J. Syst. Evol. Microbiol.">
        <title>Ilumatobacter nonamiense sp. nov. and Ilumatobacter coccineum sp. nov., isolated from seashore sand.</title>
        <authorList>
            <person name="Matsumoto A."/>
            <person name="Kasai H."/>
            <person name="Matsuo Y."/>
            <person name="Shizuri Y."/>
            <person name="Ichikawa N."/>
            <person name="Fujita N."/>
            <person name="Omura S."/>
            <person name="Takahashi Y."/>
        </authorList>
    </citation>
    <scope>NUCLEOTIDE SEQUENCE [LARGE SCALE GENOMIC DNA]</scope>
    <source>
        <strain evidence="4">NBRC 103263 / KCTC 29153 / YM16-304</strain>
    </source>
</reference>
<proteinExistence type="predicted"/>
<feature type="compositionally biased region" description="Low complexity" evidence="1">
    <location>
        <begin position="43"/>
        <end position="66"/>
    </location>
</feature>
<keyword evidence="4" id="KW-1185">Reference proteome</keyword>
<feature type="region of interest" description="Disordered" evidence="1">
    <location>
        <begin position="43"/>
        <end position="87"/>
    </location>
</feature>
<organism evidence="3 4">
    <name type="scientific">Ilumatobacter coccineus (strain NBRC 103263 / KCTC 29153 / YM16-304)</name>
    <dbReference type="NCBI Taxonomy" id="1313172"/>
    <lineage>
        <taxon>Bacteria</taxon>
        <taxon>Bacillati</taxon>
        <taxon>Actinomycetota</taxon>
        <taxon>Acidimicrobiia</taxon>
        <taxon>Acidimicrobiales</taxon>
        <taxon>Ilumatobacteraceae</taxon>
        <taxon>Ilumatobacter</taxon>
    </lineage>
</organism>
<evidence type="ECO:0000256" key="2">
    <source>
        <dbReference type="SAM" id="SignalP"/>
    </source>
</evidence>
<evidence type="ECO:0000313" key="3">
    <source>
        <dbReference type="EMBL" id="BAN02536.1"/>
    </source>
</evidence>
<dbReference type="KEGG" id="aym:YM304_22220"/>
<evidence type="ECO:0000313" key="4">
    <source>
        <dbReference type="Proteomes" id="UP000011863"/>
    </source>
</evidence>
<dbReference type="Proteomes" id="UP000011863">
    <property type="component" value="Chromosome"/>
</dbReference>
<accession>A0A6C7EEY4</accession>
<gene>
    <name evidence="3" type="ORF">YM304_22220</name>
</gene>
<dbReference type="InterPro" id="IPR028994">
    <property type="entry name" value="Integrin_alpha_N"/>
</dbReference>
<sequence length="338" mass="34518">MKSRRLVLVPAAALAFTACAAEETATPRTAPVTSATTTLAPETTVATTVPPETTTTAVDTTTTAPTTAPPTTQPEPPSGTPSADAAPIFAGSDLGAWLYIGRWTGSAWEGSFDEAGDAIVPEIASNGGVTISSAQATPADGESGPLAESCFDGRTGPVITPNAGAPDPPGFGYSAIATTAEWNLRPRQVADVDADIQAYVDAGVAAFASDDVETQAGEVDQIVVADLDGDGDTEALVVFGDESESEGDTVDPGFSGLLLIDTDTGEATTVAKSFIPLSFPEGETPVFDNYRVLDVADLNGDGLMEIVVHTWYYEGAGVDVYTYDGSSTTEVLSTGCGS</sequence>
<dbReference type="PROSITE" id="PS51257">
    <property type="entry name" value="PROKAR_LIPOPROTEIN"/>
    <property type="match status" value="1"/>
</dbReference>
<keyword evidence="2" id="KW-0732">Signal</keyword>
<dbReference type="RefSeq" id="WP_015441783.1">
    <property type="nucleotide sequence ID" value="NC_020520.1"/>
</dbReference>
<evidence type="ECO:0000256" key="1">
    <source>
        <dbReference type="SAM" id="MobiDB-lite"/>
    </source>
</evidence>
<protein>
    <recommendedName>
        <fullName evidence="5">VCBS repeat-containing protein</fullName>
    </recommendedName>
</protein>
<name>A0A6C7EEY4_ILUCY</name>
<dbReference type="AlphaFoldDB" id="A0A6C7EEY4"/>
<dbReference type="EMBL" id="AP012057">
    <property type="protein sequence ID" value="BAN02536.1"/>
    <property type="molecule type" value="Genomic_DNA"/>
</dbReference>
<dbReference type="SUPFAM" id="SSF69318">
    <property type="entry name" value="Integrin alpha N-terminal domain"/>
    <property type="match status" value="1"/>
</dbReference>
<feature type="compositionally biased region" description="Pro residues" evidence="1">
    <location>
        <begin position="67"/>
        <end position="79"/>
    </location>
</feature>
<feature type="chain" id="PRO_5025623549" description="VCBS repeat-containing protein" evidence="2">
    <location>
        <begin position="21"/>
        <end position="338"/>
    </location>
</feature>
<feature type="signal peptide" evidence="2">
    <location>
        <begin position="1"/>
        <end position="20"/>
    </location>
</feature>
<dbReference type="OrthoDB" id="9814379at2"/>